<comment type="similarity">
    <text evidence="1">Belongs to the peptidase M17 family.</text>
</comment>
<reference evidence="6 7" key="1">
    <citation type="journal article" date="2013" name="BMC Genomics">
        <title>Reconstruction of the lipid metabolism for the microalga Monoraphidium neglectum from its genome sequence reveals characteristics suitable for biofuel production.</title>
        <authorList>
            <person name="Bogen C."/>
            <person name="Al-Dilaimi A."/>
            <person name="Albersmeier A."/>
            <person name="Wichmann J."/>
            <person name="Grundmann M."/>
            <person name="Rupp O."/>
            <person name="Lauersen K.J."/>
            <person name="Blifernez-Klassen O."/>
            <person name="Kalinowski J."/>
            <person name="Goesmann A."/>
            <person name="Mussgnug J.H."/>
            <person name="Kruse O."/>
        </authorList>
    </citation>
    <scope>NUCLEOTIDE SEQUENCE [LARGE SCALE GENOMIC DNA]</scope>
    <source>
        <strain evidence="6 7">SAG 48.87</strain>
    </source>
</reference>
<keyword evidence="2 6" id="KW-0031">Aminopeptidase</keyword>
<dbReference type="EC" id="3.4.11.1" evidence="6"/>
<dbReference type="GeneID" id="25740641"/>
<dbReference type="Proteomes" id="UP000054498">
    <property type="component" value="Unassembled WGS sequence"/>
</dbReference>
<evidence type="ECO:0000313" key="6">
    <source>
        <dbReference type="EMBL" id="KIZ00198.1"/>
    </source>
</evidence>
<dbReference type="PANTHER" id="PTHR11963">
    <property type="entry name" value="LEUCINE AMINOPEPTIDASE-RELATED"/>
    <property type="match status" value="1"/>
</dbReference>
<accession>A0A0D2JLX2</accession>
<evidence type="ECO:0000256" key="3">
    <source>
        <dbReference type="ARBA" id="ARBA00022670"/>
    </source>
</evidence>
<dbReference type="InterPro" id="IPR011356">
    <property type="entry name" value="Leucine_aapep/pepB"/>
</dbReference>
<dbReference type="GO" id="GO:0030145">
    <property type="term" value="F:manganese ion binding"/>
    <property type="evidence" value="ECO:0007669"/>
    <property type="project" value="InterPro"/>
</dbReference>
<evidence type="ECO:0000256" key="2">
    <source>
        <dbReference type="ARBA" id="ARBA00022438"/>
    </source>
</evidence>
<evidence type="ECO:0000313" key="7">
    <source>
        <dbReference type="Proteomes" id="UP000054498"/>
    </source>
</evidence>
<keyword evidence="7" id="KW-1185">Reference proteome</keyword>
<keyword evidence="4 6" id="KW-0378">Hydrolase</keyword>
<name>A0A0D2JLX2_9CHLO</name>
<dbReference type="SUPFAM" id="SSF53187">
    <property type="entry name" value="Zn-dependent exopeptidases"/>
    <property type="match status" value="1"/>
</dbReference>
<dbReference type="EMBL" id="KK101626">
    <property type="protein sequence ID" value="KIZ00198.1"/>
    <property type="molecule type" value="Genomic_DNA"/>
</dbReference>
<gene>
    <name evidence="6" type="ORF">MNEG_7765</name>
</gene>
<keyword evidence="3" id="KW-0645">Protease</keyword>
<dbReference type="GO" id="GO:0005737">
    <property type="term" value="C:cytoplasm"/>
    <property type="evidence" value="ECO:0007669"/>
    <property type="project" value="InterPro"/>
</dbReference>
<dbReference type="Gene3D" id="3.40.630.10">
    <property type="entry name" value="Zn peptidases"/>
    <property type="match status" value="1"/>
</dbReference>
<dbReference type="InterPro" id="IPR000819">
    <property type="entry name" value="Peptidase_M17_C"/>
</dbReference>
<protein>
    <submittedName>
        <fullName evidence="6">Leucyl aminopeptidase</fullName>
        <ecNumber evidence="6">3.4.11.1</ecNumber>
    </submittedName>
</protein>
<feature type="domain" description="Cytosol aminopeptidase" evidence="5">
    <location>
        <begin position="1"/>
        <end position="102"/>
    </location>
</feature>
<dbReference type="GO" id="GO:0070006">
    <property type="term" value="F:metalloaminopeptidase activity"/>
    <property type="evidence" value="ECO:0007669"/>
    <property type="project" value="InterPro"/>
</dbReference>
<dbReference type="GO" id="GO:0006508">
    <property type="term" value="P:proteolysis"/>
    <property type="evidence" value="ECO:0007669"/>
    <property type="project" value="UniProtKB-KW"/>
</dbReference>
<evidence type="ECO:0000256" key="4">
    <source>
        <dbReference type="ARBA" id="ARBA00022801"/>
    </source>
</evidence>
<sequence>MGHDTAALFSNSDDLAADLDAAGRGTGEKLWRLPLNQGLRSKLDSPVADLKNYAGRLGGAITAALFLNEFVAEGTDWAHLDIAGPAWDEAAGLPTGFGAAALAEWLLARRWAGGGGGE</sequence>
<dbReference type="KEGG" id="mng:MNEG_7765"/>
<dbReference type="Pfam" id="PF00883">
    <property type="entry name" value="Peptidase_M17"/>
    <property type="match status" value="1"/>
</dbReference>
<evidence type="ECO:0000259" key="5">
    <source>
        <dbReference type="Pfam" id="PF00883"/>
    </source>
</evidence>
<dbReference type="AlphaFoldDB" id="A0A0D2JLX2"/>
<dbReference type="STRING" id="145388.A0A0D2JLX2"/>
<dbReference type="PANTHER" id="PTHR11963:SF23">
    <property type="entry name" value="CYTOSOL AMINOPEPTIDASE"/>
    <property type="match status" value="1"/>
</dbReference>
<dbReference type="RefSeq" id="XP_013899217.1">
    <property type="nucleotide sequence ID" value="XM_014043763.1"/>
</dbReference>
<organism evidence="6 7">
    <name type="scientific">Monoraphidium neglectum</name>
    <dbReference type="NCBI Taxonomy" id="145388"/>
    <lineage>
        <taxon>Eukaryota</taxon>
        <taxon>Viridiplantae</taxon>
        <taxon>Chlorophyta</taxon>
        <taxon>core chlorophytes</taxon>
        <taxon>Chlorophyceae</taxon>
        <taxon>CS clade</taxon>
        <taxon>Sphaeropleales</taxon>
        <taxon>Selenastraceae</taxon>
        <taxon>Monoraphidium</taxon>
    </lineage>
</organism>
<dbReference type="OrthoDB" id="412814at2759"/>
<proteinExistence type="inferred from homology"/>
<evidence type="ECO:0000256" key="1">
    <source>
        <dbReference type="ARBA" id="ARBA00009528"/>
    </source>
</evidence>